<evidence type="ECO:0000313" key="2">
    <source>
        <dbReference type="EMBL" id="GBE85277.1"/>
    </source>
</evidence>
<dbReference type="AlphaFoldDB" id="A0A401GSU0"/>
<proteinExistence type="predicted"/>
<protein>
    <submittedName>
        <fullName evidence="2">Uncharacterized protein</fullName>
    </submittedName>
</protein>
<sequence length="62" mass="7311">MVFASYCFLFIVTVLICPPVCLTPSYQWWYSGEAMSSYEMNEERGTEEKLVTVVKLYLSNWR</sequence>
<feature type="chain" id="PRO_5019215989" evidence="1">
    <location>
        <begin position="23"/>
        <end position="62"/>
    </location>
</feature>
<evidence type="ECO:0000256" key="1">
    <source>
        <dbReference type="SAM" id="SignalP"/>
    </source>
</evidence>
<name>A0A401GSU0_9APHY</name>
<keyword evidence="1" id="KW-0732">Signal</keyword>
<evidence type="ECO:0000313" key="3">
    <source>
        <dbReference type="Proteomes" id="UP000287166"/>
    </source>
</evidence>
<reference evidence="2 3" key="1">
    <citation type="journal article" date="2018" name="Sci. Rep.">
        <title>Genome sequence of the cauliflower mushroom Sparassis crispa (Hanabiratake) and its association with beneficial usage.</title>
        <authorList>
            <person name="Kiyama R."/>
            <person name="Furutani Y."/>
            <person name="Kawaguchi K."/>
            <person name="Nakanishi T."/>
        </authorList>
    </citation>
    <scope>NUCLEOTIDE SEQUENCE [LARGE SCALE GENOMIC DNA]</scope>
</reference>
<accession>A0A401GSU0</accession>
<dbReference type="RefSeq" id="XP_027616190.1">
    <property type="nucleotide sequence ID" value="XM_027760389.1"/>
</dbReference>
<comment type="caution">
    <text evidence="2">The sequence shown here is derived from an EMBL/GenBank/DDBJ whole genome shotgun (WGS) entry which is preliminary data.</text>
</comment>
<feature type="signal peptide" evidence="1">
    <location>
        <begin position="1"/>
        <end position="22"/>
    </location>
</feature>
<keyword evidence="3" id="KW-1185">Reference proteome</keyword>
<dbReference type="EMBL" id="BFAD01000007">
    <property type="protein sequence ID" value="GBE85277.1"/>
    <property type="molecule type" value="Genomic_DNA"/>
</dbReference>
<organism evidence="2 3">
    <name type="scientific">Sparassis crispa</name>
    <dbReference type="NCBI Taxonomy" id="139825"/>
    <lineage>
        <taxon>Eukaryota</taxon>
        <taxon>Fungi</taxon>
        <taxon>Dikarya</taxon>
        <taxon>Basidiomycota</taxon>
        <taxon>Agaricomycotina</taxon>
        <taxon>Agaricomycetes</taxon>
        <taxon>Polyporales</taxon>
        <taxon>Sparassidaceae</taxon>
        <taxon>Sparassis</taxon>
    </lineage>
</organism>
<gene>
    <name evidence="2" type="ORF">SCP_0704640</name>
</gene>
<dbReference type="InParanoid" id="A0A401GSU0"/>
<dbReference type="GeneID" id="38782194"/>
<dbReference type="Proteomes" id="UP000287166">
    <property type="component" value="Unassembled WGS sequence"/>
</dbReference>